<evidence type="ECO:0000256" key="5">
    <source>
        <dbReference type="ARBA" id="ARBA00022692"/>
    </source>
</evidence>
<evidence type="ECO:0000256" key="7">
    <source>
        <dbReference type="ARBA" id="ARBA00023136"/>
    </source>
</evidence>
<gene>
    <name evidence="11" type="ORF">OCH7691_00197</name>
</gene>
<comment type="function">
    <text evidence="9">Part of the tripartite ATP-independent periplasmic (TRAP) transport system.</text>
</comment>
<evidence type="ECO:0000256" key="4">
    <source>
        <dbReference type="ARBA" id="ARBA00022519"/>
    </source>
</evidence>
<evidence type="ECO:0000256" key="1">
    <source>
        <dbReference type="ARBA" id="ARBA00004429"/>
    </source>
</evidence>
<dbReference type="RefSeq" id="WP_085881562.1">
    <property type="nucleotide sequence ID" value="NZ_FWFR01000001.1"/>
</dbReference>
<keyword evidence="2 9" id="KW-0813">Transport</keyword>
<organism evidence="11 12">
    <name type="scientific">Oceanibacterium hippocampi</name>
    <dbReference type="NCBI Taxonomy" id="745714"/>
    <lineage>
        <taxon>Bacteria</taxon>
        <taxon>Pseudomonadati</taxon>
        <taxon>Pseudomonadota</taxon>
        <taxon>Alphaproteobacteria</taxon>
        <taxon>Sneathiellales</taxon>
        <taxon>Sneathiellaceae</taxon>
        <taxon>Oceanibacterium</taxon>
    </lineage>
</organism>
<feature type="transmembrane region" description="Helical" evidence="9">
    <location>
        <begin position="93"/>
        <end position="111"/>
    </location>
</feature>
<evidence type="ECO:0000256" key="6">
    <source>
        <dbReference type="ARBA" id="ARBA00022989"/>
    </source>
</evidence>
<keyword evidence="12" id="KW-1185">Reference proteome</keyword>
<protein>
    <recommendedName>
        <fullName evidence="9">TRAP transporter small permease protein</fullName>
    </recommendedName>
</protein>
<feature type="transmembrane region" description="Helical" evidence="9">
    <location>
        <begin position="131"/>
        <end position="151"/>
    </location>
</feature>
<dbReference type="PANTHER" id="PTHR35011:SF10">
    <property type="entry name" value="TRAP TRANSPORTER SMALL PERMEASE PROTEIN"/>
    <property type="match status" value="1"/>
</dbReference>
<accession>A0A1Y5RAU7</accession>
<dbReference type="GO" id="GO:0005886">
    <property type="term" value="C:plasma membrane"/>
    <property type="evidence" value="ECO:0007669"/>
    <property type="project" value="UniProtKB-SubCell"/>
</dbReference>
<feature type="transmembrane region" description="Helical" evidence="9">
    <location>
        <begin position="45"/>
        <end position="64"/>
    </location>
</feature>
<feature type="transmembrane region" description="Helical" evidence="9">
    <location>
        <begin position="12"/>
        <end position="33"/>
    </location>
</feature>
<dbReference type="InParanoid" id="A0A1Y5RAU7"/>
<dbReference type="Proteomes" id="UP000193200">
    <property type="component" value="Unassembled WGS sequence"/>
</dbReference>
<proteinExistence type="inferred from homology"/>
<dbReference type="OrthoDB" id="4250245at2"/>
<keyword evidence="5 9" id="KW-0812">Transmembrane</keyword>
<evidence type="ECO:0000256" key="8">
    <source>
        <dbReference type="ARBA" id="ARBA00038436"/>
    </source>
</evidence>
<dbReference type="Pfam" id="PF04290">
    <property type="entry name" value="DctQ"/>
    <property type="match status" value="1"/>
</dbReference>
<evidence type="ECO:0000256" key="3">
    <source>
        <dbReference type="ARBA" id="ARBA00022475"/>
    </source>
</evidence>
<reference evidence="11 12" key="1">
    <citation type="submission" date="2017-03" db="EMBL/GenBank/DDBJ databases">
        <authorList>
            <person name="Afonso C.L."/>
            <person name="Miller P.J."/>
            <person name="Scott M.A."/>
            <person name="Spackman E."/>
            <person name="Goraichik I."/>
            <person name="Dimitrov K.M."/>
            <person name="Suarez D.L."/>
            <person name="Swayne D.E."/>
        </authorList>
    </citation>
    <scope>NUCLEOTIDE SEQUENCE [LARGE SCALE GENOMIC DNA]</scope>
    <source>
        <strain evidence="11 12">CECT 7691</strain>
    </source>
</reference>
<keyword evidence="7 9" id="KW-0472">Membrane</keyword>
<keyword evidence="4 9" id="KW-0997">Cell inner membrane</keyword>
<keyword evidence="3" id="KW-1003">Cell membrane</keyword>
<dbReference type="GO" id="GO:0022857">
    <property type="term" value="F:transmembrane transporter activity"/>
    <property type="evidence" value="ECO:0007669"/>
    <property type="project" value="UniProtKB-UniRule"/>
</dbReference>
<dbReference type="InterPro" id="IPR055348">
    <property type="entry name" value="DctQ"/>
</dbReference>
<evidence type="ECO:0000256" key="2">
    <source>
        <dbReference type="ARBA" id="ARBA00022448"/>
    </source>
</evidence>
<evidence type="ECO:0000256" key="9">
    <source>
        <dbReference type="RuleBase" id="RU369079"/>
    </source>
</evidence>
<dbReference type="GO" id="GO:0015740">
    <property type="term" value="P:C4-dicarboxylate transport"/>
    <property type="evidence" value="ECO:0007669"/>
    <property type="project" value="TreeGrafter"/>
</dbReference>
<comment type="subcellular location">
    <subcellularLocation>
        <location evidence="1 9">Cell inner membrane</location>
        <topology evidence="1 9">Multi-pass membrane protein</topology>
    </subcellularLocation>
</comment>
<dbReference type="EMBL" id="FWFR01000001">
    <property type="protein sequence ID" value="SLN13028.1"/>
    <property type="molecule type" value="Genomic_DNA"/>
</dbReference>
<dbReference type="InterPro" id="IPR007387">
    <property type="entry name" value="TRAP_DctQ"/>
</dbReference>
<comment type="similarity">
    <text evidence="8 9">Belongs to the TRAP transporter small permease family.</text>
</comment>
<evidence type="ECO:0000259" key="10">
    <source>
        <dbReference type="Pfam" id="PF04290"/>
    </source>
</evidence>
<evidence type="ECO:0000313" key="12">
    <source>
        <dbReference type="Proteomes" id="UP000193200"/>
    </source>
</evidence>
<evidence type="ECO:0000313" key="11">
    <source>
        <dbReference type="EMBL" id="SLN13028.1"/>
    </source>
</evidence>
<feature type="domain" description="Tripartite ATP-independent periplasmic transporters DctQ component" evidence="10">
    <location>
        <begin position="28"/>
        <end position="157"/>
    </location>
</feature>
<keyword evidence="6 9" id="KW-1133">Transmembrane helix</keyword>
<dbReference type="AlphaFoldDB" id="A0A1Y5RAU7"/>
<dbReference type="PANTHER" id="PTHR35011">
    <property type="entry name" value="2,3-DIKETO-L-GULONATE TRAP TRANSPORTER SMALL PERMEASE PROTEIN YIAM"/>
    <property type="match status" value="1"/>
</dbReference>
<name>A0A1Y5RAU7_9PROT</name>
<sequence length="168" mass="18912">MIRAVLRAHDTLTEWGTLLGAAALGAIALGYIFEVTSRYFFNSPTTWASDLSAYMLCVGTFLLVPRLARTHSHIAIEFLQESLGPRSRRLSRLFVYCISFLVCLIGAWISLNENFRQFDRGLMTLAANPIPKWWISVFITYGFASTALYFLRHLVSQAMGRGPEQQVG</sequence>
<comment type="subunit">
    <text evidence="9">The complex comprises the extracytoplasmic solute receptor protein and the two transmembrane proteins.</text>
</comment>